<dbReference type="PANTHER" id="PTHR10668:SF105">
    <property type="entry name" value="DEHYDROGENASE-RELATED"/>
    <property type="match status" value="1"/>
</dbReference>
<accession>D7CVW6</accession>
<dbReference type="PANTHER" id="PTHR10668">
    <property type="entry name" value="PHYTOENE DEHYDROGENASE"/>
    <property type="match status" value="1"/>
</dbReference>
<dbReference type="OrthoDB" id="833207at2"/>
<dbReference type="RefSeq" id="WP_013177600.1">
    <property type="nucleotide sequence ID" value="NC_014221.1"/>
</dbReference>
<dbReference type="SUPFAM" id="SSF51905">
    <property type="entry name" value="FAD/NAD(P)-binding domain"/>
    <property type="match status" value="1"/>
</dbReference>
<dbReference type="InterPro" id="IPR036188">
    <property type="entry name" value="FAD/NAD-bd_sf"/>
</dbReference>
<reference evidence="1 2" key="2">
    <citation type="journal article" date="2011" name="Stand. Genomic Sci.">
        <title>Complete genome sequence of Truepera radiovictrix type strain (RQ-24).</title>
        <authorList>
            <person name="Ivanova N."/>
            <person name="Rohde C."/>
            <person name="Munk C."/>
            <person name="Nolan M."/>
            <person name="Lucas S."/>
            <person name="Del Rio T.G."/>
            <person name="Tice H."/>
            <person name="Deshpande S."/>
            <person name="Cheng J.F."/>
            <person name="Tapia R."/>
            <person name="Han C."/>
            <person name="Goodwin L."/>
            <person name="Pitluck S."/>
            <person name="Liolios K."/>
            <person name="Mavromatis K."/>
            <person name="Mikhailova N."/>
            <person name="Pati A."/>
            <person name="Chen A."/>
            <person name="Palaniappan K."/>
            <person name="Land M."/>
            <person name="Hauser L."/>
            <person name="Chang Y.J."/>
            <person name="Jeffries C.D."/>
            <person name="Brambilla E."/>
            <person name="Rohde M."/>
            <person name="Goker M."/>
            <person name="Tindall B.J."/>
            <person name="Woyke T."/>
            <person name="Bristow J."/>
            <person name="Eisen J.A."/>
            <person name="Markowitz V."/>
            <person name="Hugenholtz P."/>
            <person name="Kyrpides N.C."/>
            <person name="Klenk H.P."/>
            <person name="Lapidus A."/>
        </authorList>
    </citation>
    <scope>NUCLEOTIDE SEQUENCE [LARGE SCALE GENOMIC DNA]</scope>
    <source>
        <strain evidence="2">DSM 17093 / CIP 108686 / LMG 22925 / RQ-24</strain>
    </source>
</reference>
<name>D7CVW6_TRURR</name>
<dbReference type="Pfam" id="PF13450">
    <property type="entry name" value="NAD_binding_8"/>
    <property type="match status" value="1"/>
</dbReference>
<dbReference type="Gene3D" id="3.50.50.60">
    <property type="entry name" value="FAD/NAD(P)-binding domain"/>
    <property type="match status" value="2"/>
</dbReference>
<evidence type="ECO:0000313" key="1">
    <source>
        <dbReference type="EMBL" id="ADI14229.1"/>
    </source>
</evidence>
<dbReference type="HOGENOM" id="CLU_019327_1_1_0"/>
<sequence length="493" mass="52306">MEAPYAQTEPSRDAYDAVVVGSGPNGLAAAITLARAGLSVVLLEAKDAPGGGLRSAELTLPGFTHDLCSAIHPFGRASPFFRSLPLEAYGLSWVEPPLPLAHPLGGGDAVVLERSLEATSDALGRDGAAYRWLMAPPARHWEALADDILGPLLRVPRHPVALARFGVRAGPSASWTARALFREERARALFAGLAAHTILPLERLTTSAIAVVLGALGHAVGWPFPRGGAQSLADALVRFFTALGGEVVVNAPVHRVDALPRAKAVFFDLTPRQLVAILGERLPARYRRRLLRYRYGAGAFKVDYALSGPVPWLAEACSRAGTVHLGGTLAEIAHAEREVARARHPARPYVLVAQQSLFDPTRAPAGQHTLWAYCHVPHGSAQDMTRAIEAQLERFAPGFGARVIAKSVRTPAELERYNPNYLGGDISGGVNDLLQLLARPVLHPNPYRTPATGVYLCSASTPPGGGVHGMAGFNAARRALAEVWGVGASAGEP</sequence>
<gene>
    <name evidence="1" type="ordered locus">Trad_1102</name>
</gene>
<dbReference type="AlphaFoldDB" id="D7CVW6"/>
<reference evidence="2" key="1">
    <citation type="submission" date="2010-05" db="EMBL/GenBank/DDBJ databases">
        <title>The complete genome of Truepera radiovictris DSM 17093.</title>
        <authorList>
            <consortium name="US DOE Joint Genome Institute (JGI-PGF)"/>
            <person name="Lucas S."/>
            <person name="Copeland A."/>
            <person name="Lapidus A."/>
            <person name="Glavina del Rio T."/>
            <person name="Dalin E."/>
            <person name="Tice H."/>
            <person name="Bruce D."/>
            <person name="Goodwin L."/>
            <person name="Pitluck S."/>
            <person name="Kyrpides N."/>
            <person name="Mavromatis K."/>
            <person name="Ovchinnikova G."/>
            <person name="Munk A.C."/>
            <person name="Detter J.C."/>
            <person name="Han C."/>
            <person name="Tapia R."/>
            <person name="Land M."/>
            <person name="Hauser L."/>
            <person name="Markowitz V."/>
            <person name="Cheng J.-F."/>
            <person name="Hugenholtz P."/>
            <person name="Woyke T."/>
            <person name="Wu D."/>
            <person name="Tindall B."/>
            <person name="Pomrenke H.G."/>
            <person name="Brambilla E."/>
            <person name="Klenk H.-P."/>
            <person name="Eisen J.A."/>
        </authorList>
    </citation>
    <scope>NUCLEOTIDE SEQUENCE [LARGE SCALE GENOMIC DNA]</scope>
    <source>
        <strain evidence="2">DSM 17093 / CIP 108686 / LMG 22925 / RQ-24</strain>
    </source>
</reference>
<keyword evidence="2" id="KW-1185">Reference proteome</keyword>
<dbReference type="STRING" id="649638.Trad_1102"/>
<dbReference type="EMBL" id="CP002049">
    <property type="protein sequence ID" value="ADI14229.1"/>
    <property type="molecule type" value="Genomic_DNA"/>
</dbReference>
<proteinExistence type="predicted"/>
<dbReference type="eggNOG" id="COG1233">
    <property type="taxonomic scope" value="Bacteria"/>
</dbReference>
<protein>
    <submittedName>
        <fullName evidence="1">Fumarate reductase/succinate dehydrogenase flavoprotein domain protein</fullName>
    </submittedName>
</protein>
<dbReference type="KEGG" id="tra:Trad_1102"/>
<dbReference type="Proteomes" id="UP000000379">
    <property type="component" value="Chromosome"/>
</dbReference>
<evidence type="ECO:0000313" key="2">
    <source>
        <dbReference type="Proteomes" id="UP000000379"/>
    </source>
</evidence>
<organism evidence="1 2">
    <name type="scientific">Truepera radiovictrix (strain DSM 17093 / CIP 108686 / LMG 22925 / RQ-24)</name>
    <dbReference type="NCBI Taxonomy" id="649638"/>
    <lineage>
        <taxon>Bacteria</taxon>
        <taxon>Thermotogati</taxon>
        <taxon>Deinococcota</taxon>
        <taxon>Deinococci</taxon>
        <taxon>Trueperales</taxon>
        <taxon>Trueperaceae</taxon>
        <taxon>Truepera</taxon>
    </lineage>
</organism>